<accession>A0A0A9B5Y5</accession>
<reference evidence="1" key="2">
    <citation type="journal article" date="2015" name="Data Brief">
        <title>Shoot transcriptome of the giant reed, Arundo donax.</title>
        <authorList>
            <person name="Barrero R.A."/>
            <person name="Guerrero F.D."/>
            <person name="Moolhuijzen P."/>
            <person name="Goolsby J.A."/>
            <person name="Tidwell J."/>
            <person name="Bellgard S.E."/>
            <person name="Bellgard M.I."/>
        </authorList>
    </citation>
    <scope>NUCLEOTIDE SEQUENCE</scope>
    <source>
        <tissue evidence="1">Shoot tissue taken approximately 20 cm above the soil surface</tissue>
    </source>
</reference>
<sequence length="16" mass="1712">MARRGDAAPPRLAACR</sequence>
<dbReference type="EMBL" id="GBRH01243178">
    <property type="protein sequence ID" value="JAD54717.1"/>
    <property type="molecule type" value="Transcribed_RNA"/>
</dbReference>
<organism evidence="1">
    <name type="scientific">Arundo donax</name>
    <name type="common">Giant reed</name>
    <name type="synonym">Donax arundinaceus</name>
    <dbReference type="NCBI Taxonomy" id="35708"/>
    <lineage>
        <taxon>Eukaryota</taxon>
        <taxon>Viridiplantae</taxon>
        <taxon>Streptophyta</taxon>
        <taxon>Embryophyta</taxon>
        <taxon>Tracheophyta</taxon>
        <taxon>Spermatophyta</taxon>
        <taxon>Magnoliopsida</taxon>
        <taxon>Liliopsida</taxon>
        <taxon>Poales</taxon>
        <taxon>Poaceae</taxon>
        <taxon>PACMAD clade</taxon>
        <taxon>Arundinoideae</taxon>
        <taxon>Arundineae</taxon>
        <taxon>Arundo</taxon>
    </lineage>
</organism>
<reference evidence="1" key="1">
    <citation type="submission" date="2014-09" db="EMBL/GenBank/DDBJ databases">
        <authorList>
            <person name="Magalhaes I.L.F."/>
            <person name="Oliveira U."/>
            <person name="Santos F.R."/>
            <person name="Vidigal T.H.D.A."/>
            <person name="Brescovit A.D."/>
            <person name="Santos A.J."/>
        </authorList>
    </citation>
    <scope>NUCLEOTIDE SEQUENCE</scope>
    <source>
        <tissue evidence="1">Shoot tissue taken approximately 20 cm above the soil surface</tissue>
    </source>
</reference>
<protein>
    <submittedName>
        <fullName evidence="1">Uncharacterized protein</fullName>
    </submittedName>
</protein>
<evidence type="ECO:0000313" key="1">
    <source>
        <dbReference type="EMBL" id="JAD54717.1"/>
    </source>
</evidence>
<proteinExistence type="predicted"/>
<name>A0A0A9B5Y5_ARUDO</name>
<dbReference type="AlphaFoldDB" id="A0A0A9B5Y5"/>